<dbReference type="AlphaFoldDB" id="A0A4Q1BHP4"/>
<sequence>MDRPQTNNQPADGSLSQPRPPSDDFGAFSSAPVPGGLLQAGDLLGSFEDKQVKEKSHPIAHPSQTAPHTPPNKDIKPPDLLGDIHDPWATDLGGHQGHPSPLPSNPHAEHAQLYNSSSLPIHVKLPPRPFEISPEYVPPLRCPRQLSQHFYSPGPGPGSPPLVSNIGNDIVFHPPHESERPIASSSSTSSGSRLRRLSDTWLGLDSLEHDPFSPTQSRLLNTLATTTKVASKWKSVLDPHSFPHADDPALPKKPSVPPSATALPIGITHTTPFATPEELSGSYIAPTGAPAFNRRVNDHTSRPEDSSKEWVGVRLTGRREGTHQLLNQTIADKLRACLPPRQRLASQWQLLFSLDQHGASLSSLYRLVTTHIPNNPSSTNLLLVRDGDNHVFGVYIAEHIQKKEGTYYGSGECFLFKFRDDDSAPCVFRWTGRNQYFALCETNYVSFGGGNGTYGLLLDSTFTRNSTATCPTFDNEVLCHDGIVYSEKPTSFDCLGVEVWAI</sequence>
<dbReference type="Proteomes" id="UP000289152">
    <property type="component" value="Unassembled WGS sequence"/>
</dbReference>
<evidence type="ECO:0000256" key="1">
    <source>
        <dbReference type="ARBA" id="ARBA00004173"/>
    </source>
</evidence>
<dbReference type="PANTHER" id="PTHR23354:SF62">
    <property type="entry name" value="MUSTARD, ISOFORM V"/>
    <property type="match status" value="1"/>
</dbReference>
<dbReference type="InterPro" id="IPR006571">
    <property type="entry name" value="TLDc_dom"/>
</dbReference>
<proteinExistence type="inferred from homology"/>
<dbReference type="Pfam" id="PF07534">
    <property type="entry name" value="TLD"/>
    <property type="match status" value="1"/>
</dbReference>
<name>A0A4Q1BHP4_TREME</name>
<evidence type="ECO:0000313" key="7">
    <source>
        <dbReference type="EMBL" id="RXK37122.1"/>
    </source>
</evidence>
<protein>
    <recommendedName>
        <fullName evidence="4">Oxidation resistance protein 1</fullName>
    </recommendedName>
</protein>
<evidence type="ECO:0000256" key="3">
    <source>
        <dbReference type="ARBA" id="ARBA00023128"/>
    </source>
</evidence>
<dbReference type="GO" id="GO:0005634">
    <property type="term" value="C:nucleus"/>
    <property type="evidence" value="ECO:0007669"/>
    <property type="project" value="TreeGrafter"/>
</dbReference>
<dbReference type="SMART" id="SM00584">
    <property type="entry name" value="TLDc"/>
    <property type="match status" value="1"/>
</dbReference>
<feature type="compositionally biased region" description="Polar residues" evidence="5">
    <location>
        <begin position="1"/>
        <end position="17"/>
    </location>
</feature>
<dbReference type="VEuPathDB" id="FungiDB:TREMEDRAFT_72262"/>
<organism evidence="7 8">
    <name type="scientific">Tremella mesenterica</name>
    <name type="common">Jelly fungus</name>
    <dbReference type="NCBI Taxonomy" id="5217"/>
    <lineage>
        <taxon>Eukaryota</taxon>
        <taxon>Fungi</taxon>
        <taxon>Dikarya</taxon>
        <taxon>Basidiomycota</taxon>
        <taxon>Agaricomycotina</taxon>
        <taxon>Tremellomycetes</taxon>
        <taxon>Tremellales</taxon>
        <taxon>Tremellaceae</taxon>
        <taxon>Tremella</taxon>
    </lineage>
</organism>
<feature type="region of interest" description="Disordered" evidence="5">
    <location>
        <begin position="1"/>
        <end position="109"/>
    </location>
</feature>
<dbReference type="EMBL" id="SDIL01000076">
    <property type="protein sequence ID" value="RXK37122.1"/>
    <property type="molecule type" value="Genomic_DNA"/>
</dbReference>
<feature type="compositionally biased region" description="Basic and acidic residues" evidence="5">
    <location>
        <begin position="47"/>
        <end position="57"/>
    </location>
</feature>
<dbReference type="PANTHER" id="PTHR23354">
    <property type="entry name" value="NUCLEOLAR PROTEIN 7/ESTROGEN RECEPTOR COACTIVATOR-RELATED"/>
    <property type="match status" value="1"/>
</dbReference>
<dbReference type="GO" id="GO:0006979">
    <property type="term" value="P:response to oxidative stress"/>
    <property type="evidence" value="ECO:0007669"/>
    <property type="project" value="TreeGrafter"/>
</dbReference>
<accession>A0A4Q1BHP4</accession>
<evidence type="ECO:0000256" key="2">
    <source>
        <dbReference type="ARBA" id="ARBA00009540"/>
    </source>
</evidence>
<evidence type="ECO:0000259" key="6">
    <source>
        <dbReference type="PROSITE" id="PS51886"/>
    </source>
</evidence>
<comment type="similarity">
    <text evidence="2">Belongs to the OXR1 family.</text>
</comment>
<evidence type="ECO:0000313" key="8">
    <source>
        <dbReference type="Proteomes" id="UP000289152"/>
    </source>
</evidence>
<feature type="domain" description="TLDc" evidence="6">
    <location>
        <begin position="324"/>
        <end position="502"/>
    </location>
</feature>
<reference evidence="7 8" key="1">
    <citation type="submission" date="2016-06" db="EMBL/GenBank/DDBJ databases">
        <title>Evolution of pathogenesis and genome organization in the Tremellales.</title>
        <authorList>
            <person name="Cuomo C."/>
            <person name="Litvintseva A."/>
            <person name="Heitman J."/>
            <person name="Chen Y."/>
            <person name="Sun S."/>
            <person name="Springer D."/>
            <person name="Dromer F."/>
            <person name="Young S."/>
            <person name="Zeng Q."/>
            <person name="Chapman S."/>
            <person name="Gujja S."/>
            <person name="Saif S."/>
            <person name="Birren B."/>
        </authorList>
    </citation>
    <scope>NUCLEOTIDE SEQUENCE [LARGE SCALE GENOMIC DNA]</scope>
    <source>
        <strain evidence="7 8">ATCC 28783</strain>
    </source>
</reference>
<dbReference type="OrthoDB" id="26679at2759"/>
<keyword evidence="8" id="KW-1185">Reference proteome</keyword>
<dbReference type="GO" id="GO:0005739">
    <property type="term" value="C:mitochondrion"/>
    <property type="evidence" value="ECO:0007669"/>
    <property type="project" value="UniProtKB-SubCell"/>
</dbReference>
<feature type="compositionally biased region" description="Basic and acidic residues" evidence="5">
    <location>
        <begin position="71"/>
        <end position="88"/>
    </location>
</feature>
<feature type="region of interest" description="Disordered" evidence="5">
    <location>
        <begin position="172"/>
        <end position="193"/>
    </location>
</feature>
<comment type="caution">
    <text evidence="7">The sequence shown here is derived from an EMBL/GenBank/DDBJ whole genome shotgun (WGS) entry which is preliminary data.</text>
</comment>
<comment type="subcellular location">
    <subcellularLocation>
        <location evidence="1">Mitochondrion</location>
    </subcellularLocation>
</comment>
<dbReference type="InParanoid" id="A0A4Q1BHP4"/>
<gene>
    <name evidence="7" type="ORF">M231_05573</name>
</gene>
<evidence type="ECO:0000256" key="5">
    <source>
        <dbReference type="SAM" id="MobiDB-lite"/>
    </source>
</evidence>
<keyword evidence="3" id="KW-0496">Mitochondrion</keyword>
<dbReference type="PROSITE" id="PS51886">
    <property type="entry name" value="TLDC"/>
    <property type="match status" value="1"/>
</dbReference>
<evidence type="ECO:0000256" key="4">
    <source>
        <dbReference type="ARBA" id="ARBA00040604"/>
    </source>
</evidence>